<dbReference type="InterPro" id="IPR001343">
    <property type="entry name" value="Hemolysn_Ca-bd"/>
</dbReference>
<reference evidence="2 3" key="1">
    <citation type="submission" date="2019-10" db="EMBL/GenBank/DDBJ databases">
        <title>Two novel species isolated from a subtropical stream in China.</title>
        <authorList>
            <person name="Lu H."/>
        </authorList>
    </citation>
    <scope>NUCLEOTIDE SEQUENCE [LARGE SCALE GENOMIC DNA]</scope>
    <source>
        <strain evidence="2 3">FT103W</strain>
    </source>
</reference>
<organism evidence="2 3">
    <name type="scientific">Rugamonas rivuli</name>
    <dbReference type="NCBI Taxonomy" id="2743358"/>
    <lineage>
        <taxon>Bacteria</taxon>
        <taxon>Pseudomonadati</taxon>
        <taxon>Pseudomonadota</taxon>
        <taxon>Betaproteobacteria</taxon>
        <taxon>Burkholderiales</taxon>
        <taxon>Oxalobacteraceae</taxon>
        <taxon>Telluria group</taxon>
        <taxon>Rugamonas</taxon>
    </lineage>
</organism>
<dbReference type="PRINTS" id="PR00313">
    <property type="entry name" value="CABNDNGRPT"/>
</dbReference>
<dbReference type="GO" id="GO:0005509">
    <property type="term" value="F:calcium ion binding"/>
    <property type="evidence" value="ECO:0007669"/>
    <property type="project" value="InterPro"/>
</dbReference>
<feature type="domain" description="DUF4214" evidence="1">
    <location>
        <begin position="67"/>
        <end position="131"/>
    </location>
</feature>
<keyword evidence="3" id="KW-1185">Reference proteome</keyword>
<sequence>MAATDYAAVVQQLYISYFGRPADYYALQSFTAQLAAADTGGTLVTTPLLSAYAQANPTSAVGKLVASFAGKPEAVALYGTGTDILSISKFVNAIYQNVLHRDADTDGGTYWINNIMAGNVSKENAALAITEGALGNTSPQGLIDAALVKNTAAIAIDFTNSLDTIPKINAFSGDAAAAAARTLLSQVTATTDLTAYHASVVAAITGLITPPSTVTVLTDGVDNLVGTSGNNVFNGSDKTFTGLDTIDGGAGNDTLNLSDVTGDAIDVSIATVKNVENLVLTSTKGLKTAAADVSGWAGLTSATFSLNKIDTADQTITAAGTTALAVNATGKILTTALNVNGGSTSAVTLANGTNDNSGRSINVKGAAGATTTVSVTQTASTGGKTAAVAITDPNAAGAKANTIANVTIDGIVDAAATVTSNALTSLTLANSSKGVTVTAAAGTRALGVTLNGDTAGAAVTDATATTLNVTSSGTKSSNVVLTAGAATKVGITAGVDLLVDTLTVGQATAATVAGAGKVTVTTLTAGSLASIDASANTGGVTITSALGTGVAFTGGAGKDSITIGATTKAIAMGAGDDTVTITASAGATTVDGGAGIDTLAGATAVLSTLTSVPADAAKYTGFETLKVTDVLTNGSSIDVSKIAGVVNFTSTGVATAGTSTVNGLGANANVSLEGAVATTAVVGVAEVFTIDVTGTTAVGADTYAFDGTTITLADADNAAAIAGKINAGVYANWTTSVTGNVVTFTAKATGVKTDASSANFVFTDVAGATTHVEAFNTTTQGVTAVSLLNGGKLALVQAVDTANDVINLKLNANYTESNDATSTITAITHTVDASLVETLKVNSTGNASATLSAGNSADGVNNTLVVTDVALVNLSVTGDQAFTFASAALQTKLATIDASALTAGATIDGSLSAAGSAALTIKGSATAANSLTGGAANDTITGGAKADFIKGGAGGDTLTGGAGNDTFAYATGDSSIGTGKFDTITDFKANTYGTGTAGAAGISANASASKWTGDVLQFAKLGSGAGGVIVDVFTSAADASTYLANHTGTANTVVAALDSTGNNLYVDNTGDGIADFYIHLTGVTTITAAAFTVI</sequence>
<evidence type="ECO:0000313" key="3">
    <source>
        <dbReference type="Proteomes" id="UP000444318"/>
    </source>
</evidence>
<proteinExistence type="predicted"/>
<dbReference type="SUPFAM" id="SSF51120">
    <property type="entry name" value="beta-Roll"/>
    <property type="match status" value="1"/>
</dbReference>
<evidence type="ECO:0000313" key="2">
    <source>
        <dbReference type="EMBL" id="MQA21202.1"/>
    </source>
</evidence>
<dbReference type="InterPro" id="IPR011049">
    <property type="entry name" value="Serralysin-like_metalloprot_C"/>
</dbReference>
<dbReference type="InterPro" id="IPR025282">
    <property type="entry name" value="DUF4214"/>
</dbReference>
<accession>A0A843SDN5</accession>
<dbReference type="Pfam" id="PF13946">
    <property type="entry name" value="DUF4214"/>
    <property type="match status" value="1"/>
</dbReference>
<evidence type="ECO:0000259" key="1">
    <source>
        <dbReference type="Pfam" id="PF13946"/>
    </source>
</evidence>
<name>A0A843SDN5_9BURK</name>
<dbReference type="InterPro" id="IPR018511">
    <property type="entry name" value="Hemolysin-typ_Ca-bd_CS"/>
</dbReference>
<dbReference type="EMBL" id="WHUF01000004">
    <property type="protein sequence ID" value="MQA21202.1"/>
    <property type="molecule type" value="Genomic_DNA"/>
</dbReference>
<gene>
    <name evidence="2" type="ORF">GEV01_16910</name>
</gene>
<dbReference type="Proteomes" id="UP000444318">
    <property type="component" value="Unassembled WGS sequence"/>
</dbReference>
<dbReference type="Pfam" id="PF00353">
    <property type="entry name" value="HemolysinCabind"/>
    <property type="match status" value="3"/>
</dbReference>
<protein>
    <submittedName>
        <fullName evidence="2">DUF4214 domain-containing protein</fullName>
    </submittedName>
</protein>
<dbReference type="Gene3D" id="2.150.10.10">
    <property type="entry name" value="Serralysin-like metalloprotease, C-terminal"/>
    <property type="match status" value="1"/>
</dbReference>
<dbReference type="AlphaFoldDB" id="A0A843SDN5"/>
<comment type="caution">
    <text evidence="2">The sequence shown here is derived from an EMBL/GenBank/DDBJ whole genome shotgun (WGS) entry which is preliminary data.</text>
</comment>
<dbReference type="PROSITE" id="PS00330">
    <property type="entry name" value="HEMOLYSIN_CALCIUM"/>
    <property type="match status" value="1"/>
</dbReference>
<dbReference type="RefSeq" id="WP_152806506.1">
    <property type="nucleotide sequence ID" value="NZ_WHUF01000004.1"/>
</dbReference>